<dbReference type="EMBL" id="CP002593">
    <property type="protein sequence ID" value="AEA22779.1"/>
    <property type="molecule type" value="Genomic_DNA"/>
</dbReference>
<accession>F4CNX4</accession>
<dbReference type="Proteomes" id="UP000007809">
    <property type="component" value="Chromosome"/>
</dbReference>
<sequence>MTGPLSGVRVVELAGLGPAPFAGMMLADMGADVIRVDRVTRDHEVAESTALSEVIERGRRSIAVNLKDERGVGVVLDLVATADALMEGFRPGVAERLGIGPAPSLARNPALVYGRMTGWGQTGPLARTVGHDVNYIALTGVLDSIGPAGGGDPVLPLNLVGDFGGGGMLLAFGLVCGIVSARATGRGQVVDAAMVDGAALLMAPYLARDEWGPRGTNMVDGGAHFYGVYATADDRYVAVGALEPQFYAVFLDRVGLAGAELPEQMDREAWPRLRERVGAIFRTRTRDEWCAVFAGAETCFAPVLSRDEAAADPHLAARGTIVTRDGLRQPAPAPRFDATPATLPPPRPRPGEHGDAVLTELGLDAAEIATLRAAGVIG</sequence>
<dbReference type="PANTHER" id="PTHR48228">
    <property type="entry name" value="SUCCINYL-COA--D-CITRAMALATE COA-TRANSFERASE"/>
    <property type="match status" value="1"/>
</dbReference>
<dbReference type="PANTHER" id="PTHR48228:SF5">
    <property type="entry name" value="ALPHA-METHYLACYL-COA RACEMASE"/>
    <property type="match status" value="1"/>
</dbReference>
<proteinExistence type="predicted"/>
<dbReference type="Gene3D" id="3.30.1540.10">
    <property type="entry name" value="formyl-coa transferase, domain 3"/>
    <property type="match status" value="1"/>
</dbReference>
<keyword evidence="3" id="KW-1185">Reference proteome</keyword>
<dbReference type="InterPro" id="IPR023606">
    <property type="entry name" value="CoA-Trfase_III_dom_1_sf"/>
</dbReference>
<dbReference type="STRING" id="675635.Psed_0515"/>
<dbReference type="AlphaFoldDB" id="F4CNX4"/>
<name>F4CNX4_PSEUX</name>
<dbReference type="Pfam" id="PF02515">
    <property type="entry name" value="CoA_transf_3"/>
    <property type="match status" value="1"/>
</dbReference>
<dbReference type="InterPro" id="IPR050509">
    <property type="entry name" value="CoA-transferase_III"/>
</dbReference>
<dbReference type="EC" id="5.1.99.4" evidence="2"/>
<protein>
    <submittedName>
        <fullName evidence="2">Alpha-methylacyl-CoA racemase</fullName>
        <ecNumber evidence="2">5.1.99.4</ecNumber>
    </submittedName>
</protein>
<dbReference type="Gene3D" id="3.40.50.10540">
    <property type="entry name" value="Crotonobetainyl-coa:carnitine coa-transferase, domain 1"/>
    <property type="match status" value="1"/>
</dbReference>
<feature type="region of interest" description="Disordered" evidence="1">
    <location>
        <begin position="324"/>
        <end position="355"/>
    </location>
</feature>
<dbReference type="GO" id="GO:0008111">
    <property type="term" value="F:alpha-methylacyl-CoA racemase activity"/>
    <property type="evidence" value="ECO:0007669"/>
    <property type="project" value="UniProtKB-EC"/>
</dbReference>
<dbReference type="eggNOG" id="COG1804">
    <property type="taxonomic scope" value="Bacteria"/>
</dbReference>
<dbReference type="OrthoDB" id="9797653at2"/>
<reference evidence="2 3" key="1">
    <citation type="journal article" date="2011" name="J. Bacteriol.">
        <title>Genome sequence of the 1,4-dioxane-degrading Pseudonocardia dioxanivorans strain CB1190.</title>
        <authorList>
            <person name="Sales C.M."/>
            <person name="Mahendra S."/>
            <person name="Grostern A."/>
            <person name="Parales R.E."/>
            <person name="Goodwin L.A."/>
            <person name="Woyke T."/>
            <person name="Nolan M."/>
            <person name="Lapidus A."/>
            <person name="Chertkov O."/>
            <person name="Ovchinnikova G."/>
            <person name="Sczyrba A."/>
            <person name="Alvarez-Cohen L."/>
        </authorList>
    </citation>
    <scope>NUCLEOTIDE SEQUENCE [LARGE SCALE GENOMIC DNA]</scope>
    <source>
        <strain evidence="3">ATCC 55486 / DSM 44775 / JCM 13855 / CB1190</strain>
    </source>
</reference>
<dbReference type="InterPro" id="IPR003673">
    <property type="entry name" value="CoA-Trfase_fam_III"/>
</dbReference>
<dbReference type="RefSeq" id="WP_013672720.1">
    <property type="nucleotide sequence ID" value="NC_015312.1"/>
</dbReference>
<evidence type="ECO:0000313" key="2">
    <source>
        <dbReference type="EMBL" id="AEA22779.1"/>
    </source>
</evidence>
<dbReference type="KEGG" id="pdx:Psed_0515"/>
<gene>
    <name evidence="2" type="ordered locus">Psed_0515</name>
</gene>
<organism evidence="2 3">
    <name type="scientific">Pseudonocardia dioxanivorans (strain ATCC 55486 / DSM 44775 / JCM 13855 / CB1190)</name>
    <dbReference type="NCBI Taxonomy" id="675635"/>
    <lineage>
        <taxon>Bacteria</taxon>
        <taxon>Bacillati</taxon>
        <taxon>Actinomycetota</taxon>
        <taxon>Actinomycetes</taxon>
        <taxon>Pseudonocardiales</taxon>
        <taxon>Pseudonocardiaceae</taxon>
        <taxon>Pseudonocardia</taxon>
    </lineage>
</organism>
<evidence type="ECO:0000256" key="1">
    <source>
        <dbReference type="SAM" id="MobiDB-lite"/>
    </source>
</evidence>
<dbReference type="SUPFAM" id="SSF89796">
    <property type="entry name" value="CoA-transferase family III (CaiB/BaiF)"/>
    <property type="match status" value="1"/>
</dbReference>
<dbReference type="InterPro" id="IPR044855">
    <property type="entry name" value="CoA-Trfase_III_dom3_sf"/>
</dbReference>
<dbReference type="HOGENOM" id="CLU_033975_5_0_11"/>
<evidence type="ECO:0000313" key="3">
    <source>
        <dbReference type="Proteomes" id="UP000007809"/>
    </source>
</evidence>
<keyword evidence="2" id="KW-0413">Isomerase</keyword>